<dbReference type="Gene3D" id="3.10.450.50">
    <property type="match status" value="2"/>
</dbReference>
<reference evidence="1" key="1">
    <citation type="submission" date="2020-05" db="EMBL/GenBank/DDBJ databases">
        <authorList>
            <person name="Chiriac C."/>
            <person name="Salcher M."/>
            <person name="Ghai R."/>
            <person name="Kavagutti S V."/>
        </authorList>
    </citation>
    <scope>NUCLEOTIDE SEQUENCE</scope>
</reference>
<dbReference type="AlphaFoldDB" id="A0A6J6Z162"/>
<evidence type="ECO:0000313" key="1">
    <source>
        <dbReference type="EMBL" id="CAB4815570.1"/>
    </source>
</evidence>
<proteinExistence type="predicted"/>
<gene>
    <name evidence="1" type="ORF">UFOPK3001_01865</name>
</gene>
<accession>A0A6J6Z162</accession>
<sequence length="413" mass="44612">MRRVRLVGALVALVCAVGLSGCSSDKPSDAVPVVTDVNATGRELVTKFLTILQAGDKAALDGFLDDSFQIQRADGSAANKSKYLQNPSQVKSFALGKELTASMNGGVLIVRWSLVVDETINGKEIAKGEAPRLSSFLWHDGAWRLASHANFALPATNEPPVLDDAAAVGRDLARQFITILKNKDGAALGEFLAAAFQIQRADGTGANRLEYLAADISISSFELGPDVTAIQETNTLTVRWSLQIDETVNGEVTGKNLAPRLSTFIWENGAWRLLSHANFNALAADDVPVLADPNTTGRELVLRFAEILQSKDRVALAAFLAGAFQMQRSNGTSTDREEYLALDVNLTNFALGEELEAFQELNALTVRWSAKVVQTVDGKPVSEVFAPRLSTFIWENGAWRLLSHANFNPPVSS</sequence>
<organism evidence="1">
    <name type="scientific">freshwater metagenome</name>
    <dbReference type="NCBI Taxonomy" id="449393"/>
    <lineage>
        <taxon>unclassified sequences</taxon>
        <taxon>metagenomes</taxon>
        <taxon>ecological metagenomes</taxon>
    </lineage>
</organism>
<dbReference type="EMBL" id="CAFAAJ010000140">
    <property type="protein sequence ID" value="CAB4815570.1"/>
    <property type="molecule type" value="Genomic_DNA"/>
</dbReference>
<dbReference type="PROSITE" id="PS51257">
    <property type="entry name" value="PROKAR_LIPOPROTEIN"/>
    <property type="match status" value="1"/>
</dbReference>
<dbReference type="SUPFAM" id="SSF54427">
    <property type="entry name" value="NTF2-like"/>
    <property type="match status" value="3"/>
</dbReference>
<dbReference type="InterPro" id="IPR032710">
    <property type="entry name" value="NTF2-like_dom_sf"/>
</dbReference>
<protein>
    <submittedName>
        <fullName evidence="1">Unannotated protein</fullName>
    </submittedName>
</protein>
<name>A0A6J6Z162_9ZZZZ</name>